<protein>
    <recommendedName>
        <fullName evidence="2">Putative beta-lactamase-inhibitor-like PepSY-like domain-containing protein</fullName>
    </recommendedName>
</protein>
<dbReference type="OrthoDB" id="710080at2"/>
<name>F0P0H8_WEEVC</name>
<reference evidence="3 4" key="1">
    <citation type="journal article" date="2011" name="Stand. Genomic Sci.">
        <title>Complete genome sequence of Weeksella virosa type strain (9751).</title>
        <authorList>
            <person name="Lang E."/>
            <person name="Teshima H."/>
            <person name="Lucas S."/>
            <person name="Lapidus A."/>
            <person name="Hammon N."/>
            <person name="Deshpande S."/>
            <person name="Nolan M."/>
            <person name="Cheng J.F."/>
            <person name="Pitluck S."/>
            <person name="Liolios K."/>
            <person name="Pagani I."/>
            <person name="Mikhailova N."/>
            <person name="Ivanova N."/>
            <person name="Mavromatis K."/>
            <person name="Pati A."/>
            <person name="Tapia R."/>
            <person name="Han C."/>
            <person name="Goodwin L."/>
            <person name="Chen A."/>
            <person name="Palaniappan K."/>
            <person name="Land M."/>
            <person name="Hauser L."/>
            <person name="Chang Y.J."/>
            <person name="Jeffries C.D."/>
            <person name="Brambilla E.M."/>
            <person name="Kopitz M."/>
            <person name="Rohde M."/>
            <person name="Goker M."/>
            <person name="Tindall B.J."/>
            <person name="Detter J.C."/>
            <person name="Woyke T."/>
            <person name="Bristow J."/>
            <person name="Eisen J.A."/>
            <person name="Markowitz V."/>
            <person name="Hugenholtz P."/>
            <person name="Klenk H.P."/>
            <person name="Kyrpides N.C."/>
        </authorList>
    </citation>
    <scope>NUCLEOTIDE SEQUENCE [LARGE SCALE GENOMIC DNA]</scope>
    <source>
        <strain evidence="4">ATCC 43766 / DSM 16922 / JCM 21250 / NBRC 16016 / NCTC 11634 / CL345/78</strain>
    </source>
</reference>
<keyword evidence="1" id="KW-0732">Signal</keyword>
<keyword evidence="4" id="KW-1185">Reference proteome</keyword>
<evidence type="ECO:0000259" key="2">
    <source>
        <dbReference type="Pfam" id="PF11396"/>
    </source>
</evidence>
<feature type="signal peptide" evidence="1">
    <location>
        <begin position="1"/>
        <end position="20"/>
    </location>
</feature>
<sequence>MKIKTLLIGGFIAIGSFTFAQTNVQNARLPQPSQGFLKANFTNNTIAKTKVDAKGNLVDEYEVYLDNGIKVEFDRKGNWKEVDGKGKAIPTQFINQNIVSYIKKHYPNAQVYKVEKEKRGYEVKLSDGLELKFNHKGAFLRIDQ</sequence>
<dbReference type="Gene3D" id="3.40.1420.30">
    <property type="match status" value="1"/>
</dbReference>
<dbReference type="HOGENOM" id="CLU_111475_0_0_10"/>
<feature type="domain" description="Putative beta-lactamase-inhibitor-like PepSY-like" evidence="2">
    <location>
        <begin position="60"/>
        <end position="140"/>
    </location>
</feature>
<dbReference type="Proteomes" id="UP000008641">
    <property type="component" value="Chromosome"/>
</dbReference>
<dbReference type="InterPro" id="IPR021533">
    <property type="entry name" value="PepSY-like"/>
</dbReference>
<feature type="chain" id="PRO_5003254290" description="Putative beta-lactamase-inhibitor-like PepSY-like domain-containing protein" evidence="1">
    <location>
        <begin position="21"/>
        <end position="144"/>
    </location>
</feature>
<accession>F0P0H8</accession>
<dbReference type="STRING" id="865938.Weevi_0748"/>
<evidence type="ECO:0000313" key="3">
    <source>
        <dbReference type="EMBL" id="ADX67462.1"/>
    </source>
</evidence>
<evidence type="ECO:0000256" key="1">
    <source>
        <dbReference type="SAM" id="SignalP"/>
    </source>
</evidence>
<dbReference type="RefSeq" id="WP_013597853.1">
    <property type="nucleotide sequence ID" value="NC_015144.1"/>
</dbReference>
<organism evidence="3 4">
    <name type="scientific">Weeksella virosa (strain ATCC 43766 / DSM 16922 / JCM 21250 / CCUG 30538 / CDC 9751 / IAM 14551 / NBRC 16016 / NCTC 11634 / CL345/78)</name>
    <dbReference type="NCBI Taxonomy" id="865938"/>
    <lineage>
        <taxon>Bacteria</taxon>
        <taxon>Pseudomonadati</taxon>
        <taxon>Bacteroidota</taxon>
        <taxon>Flavobacteriia</taxon>
        <taxon>Flavobacteriales</taxon>
        <taxon>Weeksellaceae</taxon>
        <taxon>Weeksella</taxon>
    </lineage>
</organism>
<dbReference type="KEGG" id="wvi:Weevi_0748"/>
<proteinExistence type="predicted"/>
<dbReference type="eggNOG" id="COG3212">
    <property type="taxonomic scope" value="Bacteria"/>
</dbReference>
<dbReference type="AlphaFoldDB" id="F0P0H8"/>
<dbReference type="Pfam" id="PF11396">
    <property type="entry name" value="PepSY_like"/>
    <property type="match status" value="1"/>
</dbReference>
<reference evidence="4" key="2">
    <citation type="journal article" date="2011" name="Stand. Genomic Sci.">
        <title>Complete genome sequence of Weeksella virosa type strain (9751T).</title>
        <authorList>
            <person name="Lang E."/>
            <person name="Teshima H."/>
            <person name="Lucas S."/>
            <person name="Lapidus A."/>
            <person name="Hammon N."/>
            <person name="Deshpande S."/>
            <person name="Nolan M."/>
            <person name="Cheng J."/>
            <person name="Pitluck S."/>
            <person name="Liolios K."/>
            <person name="Pagani I."/>
            <person name="Mikhailova N."/>
            <person name="Ivanova N."/>
            <person name="Mavromatis K."/>
            <person name="Pati A."/>
            <person name="Tapia R."/>
            <person name="Han C."/>
            <person name="Goodwin L."/>
            <person name="Chen A."/>
            <person name="Palaniappan K."/>
            <person name="Land M."/>
            <person name="Hauser L."/>
            <person name="Chang Y."/>
            <person name="Jeffries C."/>
            <person name="Brambilla E."/>
            <person name="Kopitz M."/>
            <person name="Rohde M."/>
            <person name="Goker M."/>
            <person name="Tindall B."/>
            <person name="Detter J."/>
            <person name="Woyke T."/>
            <person name="Bristow J."/>
            <person name="Eisen J."/>
            <person name="Markowitz V."/>
            <person name="Hugenholtz P."/>
            <person name="Klenk H."/>
            <person name="Kyrpides N."/>
        </authorList>
    </citation>
    <scope>NUCLEOTIDE SEQUENCE [LARGE SCALE GENOMIC DNA]</scope>
    <source>
        <strain evidence="4">ATCC 43766 / DSM 16922 / JCM 21250 / NBRC 16016 / NCTC 11634 / CL345/78</strain>
    </source>
</reference>
<gene>
    <name evidence="3" type="ordered locus">Weevi_0748</name>
</gene>
<dbReference type="EMBL" id="CP002455">
    <property type="protein sequence ID" value="ADX67462.1"/>
    <property type="molecule type" value="Genomic_DNA"/>
</dbReference>
<dbReference type="SUPFAM" id="SSF160574">
    <property type="entry name" value="BT0923-like"/>
    <property type="match status" value="1"/>
</dbReference>
<evidence type="ECO:0000313" key="4">
    <source>
        <dbReference type="Proteomes" id="UP000008641"/>
    </source>
</evidence>